<accession>A0A9P5Y1J9</accession>
<name>A0A9P5Y1J9_9AGAR</name>
<keyword evidence="2" id="KW-0472">Membrane</keyword>
<feature type="transmembrane region" description="Helical" evidence="2">
    <location>
        <begin position="6"/>
        <end position="25"/>
    </location>
</feature>
<organism evidence="3 4">
    <name type="scientific">Collybia nuda</name>
    <dbReference type="NCBI Taxonomy" id="64659"/>
    <lineage>
        <taxon>Eukaryota</taxon>
        <taxon>Fungi</taxon>
        <taxon>Dikarya</taxon>
        <taxon>Basidiomycota</taxon>
        <taxon>Agaricomycotina</taxon>
        <taxon>Agaricomycetes</taxon>
        <taxon>Agaricomycetidae</taxon>
        <taxon>Agaricales</taxon>
        <taxon>Tricholomatineae</taxon>
        <taxon>Clitocybaceae</taxon>
        <taxon>Collybia</taxon>
    </lineage>
</organism>
<sequence length="350" mass="42484">MSASSIILIAIFITTIVNTAFFFMIRELGPLSRERVRREWGREIQRHEAVRAAWVVEAREHEKQRSAMVVERHSWQVERIEKRRELNELQQMIERDQHDWDIKEKDRQREWAKQRIEYEKEVEKRRQRENEELEEQERKLNELHQMIERDRSDWEVEKWDREREWQKRQQDYEKKMDEKRRRKDAERRKREEDERGRAGIHWEDLLPSQSCLGYGKRKYIAKLVGIPDGQHKLSVCRQTEAEIHAEWMKPESCEDRGFEGVWAKWVVDFQEPTCTTWWSNLIDKGCTAPGSHLRRYEQHLENIHGGDDWKVMCTTSPTDFHDHHFDTPTSCANWGKYGIFGYWEVNDSSC</sequence>
<keyword evidence="2" id="KW-0812">Transmembrane</keyword>
<comment type="caution">
    <text evidence="3">The sequence shown here is derived from an EMBL/GenBank/DDBJ whole genome shotgun (WGS) entry which is preliminary data.</text>
</comment>
<evidence type="ECO:0000313" key="4">
    <source>
        <dbReference type="Proteomes" id="UP000807353"/>
    </source>
</evidence>
<evidence type="ECO:0000256" key="2">
    <source>
        <dbReference type="SAM" id="Phobius"/>
    </source>
</evidence>
<feature type="region of interest" description="Disordered" evidence="1">
    <location>
        <begin position="173"/>
        <end position="193"/>
    </location>
</feature>
<gene>
    <name evidence="3" type="ORF">BDZ94DRAFT_1323637</name>
</gene>
<dbReference type="EMBL" id="MU150290">
    <property type="protein sequence ID" value="KAF9461014.1"/>
    <property type="molecule type" value="Genomic_DNA"/>
</dbReference>
<keyword evidence="4" id="KW-1185">Reference proteome</keyword>
<evidence type="ECO:0000256" key="1">
    <source>
        <dbReference type="SAM" id="MobiDB-lite"/>
    </source>
</evidence>
<protein>
    <submittedName>
        <fullName evidence="3">Uncharacterized protein</fullName>
    </submittedName>
</protein>
<dbReference type="AlphaFoldDB" id="A0A9P5Y1J9"/>
<proteinExistence type="predicted"/>
<keyword evidence="2" id="KW-1133">Transmembrane helix</keyword>
<evidence type="ECO:0000313" key="3">
    <source>
        <dbReference type="EMBL" id="KAF9461014.1"/>
    </source>
</evidence>
<reference evidence="3" key="1">
    <citation type="submission" date="2020-11" db="EMBL/GenBank/DDBJ databases">
        <authorList>
            <consortium name="DOE Joint Genome Institute"/>
            <person name="Ahrendt S."/>
            <person name="Riley R."/>
            <person name="Andreopoulos W."/>
            <person name="Labutti K."/>
            <person name="Pangilinan J."/>
            <person name="Ruiz-Duenas F.J."/>
            <person name="Barrasa J.M."/>
            <person name="Sanchez-Garcia M."/>
            <person name="Camarero S."/>
            <person name="Miyauchi S."/>
            <person name="Serrano A."/>
            <person name="Linde D."/>
            <person name="Babiker R."/>
            <person name="Drula E."/>
            <person name="Ayuso-Fernandez I."/>
            <person name="Pacheco R."/>
            <person name="Padilla G."/>
            <person name="Ferreira P."/>
            <person name="Barriuso J."/>
            <person name="Kellner H."/>
            <person name="Castanera R."/>
            <person name="Alfaro M."/>
            <person name="Ramirez L."/>
            <person name="Pisabarro A.G."/>
            <person name="Kuo A."/>
            <person name="Tritt A."/>
            <person name="Lipzen A."/>
            <person name="He G."/>
            <person name="Yan M."/>
            <person name="Ng V."/>
            <person name="Cullen D."/>
            <person name="Martin F."/>
            <person name="Rosso M.-N."/>
            <person name="Henrissat B."/>
            <person name="Hibbett D."/>
            <person name="Martinez A.T."/>
            <person name="Grigoriev I.V."/>
        </authorList>
    </citation>
    <scope>NUCLEOTIDE SEQUENCE</scope>
    <source>
        <strain evidence="3">CBS 247.69</strain>
    </source>
</reference>
<dbReference type="Proteomes" id="UP000807353">
    <property type="component" value="Unassembled WGS sequence"/>
</dbReference>
<dbReference type="OrthoDB" id="3153758at2759"/>